<dbReference type="EMBL" id="BJMD01000001">
    <property type="protein sequence ID" value="GEB17394.1"/>
    <property type="molecule type" value="Genomic_DNA"/>
</dbReference>
<gene>
    <name evidence="3" type="ORF">AAU01_01490</name>
</gene>
<sequence>MSTEQHTLTMSREFDAPREKVFEAWMEPDKLTQWFGPVEVEAPRDQIIVEPRVGGVWQVVMVWSDENGEQSAPIEATIKELDSPALLVAQAKAAPDADHEFEEMHLEFEDLNGRTRMTLTQGPFASEEWVEMTRDGWGTSFDKLDGVLAG</sequence>
<dbReference type="Proteomes" id="UP000317715">
    <property type="component" value="Unassembled WGS sequence"/>
</dbReference>
<dbReference type="RefSeq" id="WP_141280739.1">
    <property type="nucleotide sequence ID" value="NZ_BAAAWK010000001.1"/>
</dbReference>
<protein>
    <submittedName>
        <fullName evidence="3">Activator of HSP90 ATPase</fullName>
    </submittedName>
</protein>
<dbReference type="InterPro" id="IPR013538">
    <property type="entry name" value="ASHA1/2-like_C"/>
</dbReference>
<dbReference type="GeneID" id="97302386"/>
<dbReference type="AlphaFoldDB" id="A0A4Y3N691"/>
<accession>A0A4Y3N691</accession>
<name>A0A4Y3N691_PAEAU</name>
<keyword evidence="4" id="KW-1185">Reference proteome</keyword>
<comment type="caution">
    <text evidence="3">The sequence shown here is derived from an EMBL/GenBank/DDBJ whole genome shotgun (WGS) entry which is preliminary data.</text>
</comment>
<feature type="domain" description="Activator of Hsp90 ATPase homologue 1/2-like C-terminal" evidence="2">
    <location>
        <begin position="15"/>
        <end position="148"/>
    </location>
</feature>
<evidence type="ECO:0000313" key="3">
    <source>
        <dbReference type="EMBL" id="GEB17394.1"/>
    </source>
</evidence>
<reference evidence="3 4" key="1">
    <citation type="submission" date="2019-06" db="EMBL/GenBank/DDBJ databases">
        <title>Whole genome shotgun sequence of Paenarthrobacter aurescens NBRC 12136.</title>
        <authorList>
            <person name="Hosoyama A."/>
            <person name="Uohara A."/>
            <person name="Ohji S."/>
            <person name="Ichikawa N."/>
        </authorList>
    </citation>
    <scope>NUCLEOTIDE SEQUENCE [LARGE SCALE GENOMIC DNA]</scope>
    <source>
        <strain evidence="3 4">NBRC 12136</strain>
    </source>
</reference>
<evidence type="ECO:0000259" key="2">
    <source>
        <dbReference type="Pfam" id="PF08327"/>
    </source>
</evidence>
<proteinExistence type="inferred from homology"/>
<dbReference type="Pfam" id="PF08327">
    <property type="entry name" value="AHSA1"/>
    <property type="match status" value="1"/>
</dbReference>
<dbReference type="OrthoDB" id="3365660at2"/>
<comment type="similarity">
    <text evidence="1">Belongs to the AHA1 family.</text>
</comment>
<dbReference type="CDD" id="cd07814">
    <property type="entry name" value="SRPBCC_CalC_Aha1-like"/>
    <property type="match status" value="1"/>
</dbReference>
<evidence type="ECO:0000256" key="1">
    <source>
        <dbReference type="ARBA" id="ARBA00006817"/>
    </source>
</evidence>
<dbReference type="InterPro" id="IPR023393">
    <property type="entry name" value="START-like_dom_sf"/>
</dbReference>
<organism evidence="3 4">
    <name type="scientific">Paenarthrobacter aurescens</name>
    <name type="common">Arthrobacter aurescens</name>
    <dbReference type="NCBI Taxonomy" id="43663"/>
    <lineage>
        <taxon>Bacteria</taxon>
        <taxon>Bacillati</taxon>
        <taxon>Actinomycetota</taxon>
        <taxon>Actinomycetes</taxon>
        <taxon>Micrococcales</taxon>
        <taxon>Micrococcaceae</taxon>
        <taxon>Paenarthrobacter</taxon>
    </lineage>
</organism>
<dbReference type="Gene3D" id="3.30.530.20">
    <property type="match status" value="1"/>
</dbReference>
<dbReference type="SUPFAM" id="SSF55961">
    <property type="entry name" value="Bet v1-like"/>
    <property type="match status" value="1"/>
</dbReference>
<evidence type="ECO:0000313" key="4">
    <source>
        <dbReference type="Proteomes" id="UP000317715"/>
    </source>
</evidence>